<dbReference type="EMBL" id="BARS01011198">
    <property type="protein sequence ID" value="GAF99437.1"/>
    <property type="molecule type" value="Genomic_DNA"/>
</dbReference>
<proteinExistence type="predicted"/>
<evidence type="ECO:0000256" key="2">
    <source>
        <dbReference type="ARBA" id="ARBA00022692"/>
    </source>
</evidence>
<feature type="domain" description="RDD" evidence="6">
    <location>
        <begin position="52"/>
        <end position="169"/>
    </location>
</feature>
<feature type="transmembrane region" description="Helical" evidence="5">
    <location>
        <begin position="147"/>
        <end position="171"/>
    </location>
</feature>
<dbReference type="Pfam" id="PF06271">
    <property type="entry name" value="RDD"/>
    <property type="match status" value="1"/>
</dbReference>
<comment type="caution">
    <text evidence="7">The sequence shown here is derived from an EMBL/GenBank/DDBJ whole genome shotgun (WGS) entry which is preliminary data.</text>
</comment>
<sequence>MPFCDKCGFSYELGENKCPKCGEYLPKFDIEEKNFRSKSESIKQKKSDTIPVASIEKRLIAGAFDIIIGIGLMFFIIRIVIFRFIFRRALVKGLFAVLIVYTLSAIYFLLRDSLKGKSFGKMIFGLTVVNIERNKEADLADSMLRNAILAIIIVPVIGWIIFAICTVIIVIQIGMGKEQ</sequence>
<dbReference type="AlphaFoldDB" id="X0UGB4"/>
<keyword evidence="4 5" id="KW-0472">Membrane</keyword>
<evidence type="ECO:0000256" key="5">
    <source>
        <dbReference type="SAM" id="Phobius"/>
    </source>
</evidence>
<dbReference type="InterPro" id="IPR010432">
    <property type="entry name" value="RDD"/>
</dbReference>
<comment type="subcellular location">
    <subcellularLocation>
        <location evidence="1">Membrane</location>
        <topology evidence="1">Multi-pass membrane protein</topology>
    </subcellularLocation>
</comment>
<keyword evidence="3 5" id="KW-1133">Transmembrane helix</keyword>
<feature type="non-terminal residue" evidence="7">
    <location>
        <position position="179"/>
    </location>
</feature>
<reference evidence="7" key="1">
    <citation type="journal article" date="2014" name="Front. Microbiol.">
        <title>High frequency of phylogenetically diverse reductive dehalogenase-homologous genes in deep subseafloor sedimentary metagenomes.</title>
        <authorList>
            <person name="Kawai M."/>
            <person name="Futagami T."/>
            <person name="Toyoda A."/>
            <person name="Takaki Y."/>
            <person name="Nishi S."/>
            <person name="Hori S."/>
            <person name="Arai W."/>
            <person name="Tsubouchi T."/>
            <person name="Morono Y."/>
            <person name="Uchiyama I."/>
            <person name="Ito T."/>
            <person name="Fujiyama A."/>
            <person name="Inagaki F."/>
            <person name="Takami H."/>
        </authorList>
    </citation>
    <scope>NUCLEOTIDE SEQUENCE</scope>
    <source>
        <strain evidence="7">Expedition CK06-06</strain>
    </source>
</reference>
<evidence type="ECO:0000256" key="3">
    <source>
        <dbReference type="ARBA" id="ARBA00022989"/>
    </source>
</evidence>
<name>X0UGB4_9ZZZZ</name>
<organism evidence="7">
    <name type="scientific">marine sediment metagenome</name>
    <dbReference type="NCBI Taxonomy" id="412755"/>
    <lineage>
        <taxon>unclassified sequences</taxon>
        <taxon>metagenomes</taxon>
        <taxon>ecological metagenomes</taxon>
    </lineage>
</organism>
<accession>X0UGB4</accession>
<evidence type="ECO:0000256" key="4">
    <source>
        <dbReference type="ARBA" id="ARBA00023136"/>
    </source>
</evidence>
<dbReference type="GO" id="GO:0016020">
    <property type="term" value="C:membrane"/>
    <property type="evidence" value="ECO:0007669"/>
    <property type="project" value="UniProtKB-SubCell"/>
</dbReference>
<evidence type="ECO:0000313" key="7">
    <source>
        <dbReference type="EMBL" id="GAF99437.1"/>
    </source>
</evidence>
<evidence type="ECO:0000256" key="1">
    <source>
        <dbReference type="ARBA" id="ARBA00004141"/>
    </source>
</evidence>
<protein>
    <recommendedName>
        <fullName evidence="6">RDD domain-containing protein</fullName>
    </recommendedName>
</protein>
<keyword evidence="2 5" id="KW-0812">Transmembrane</keyword>
<feature type="transmembrane region" description="Helical" evidence="5">
    <location>
        <begin position="93"/>
        <end position="110"/>
    </location>
</feature>
<feature type="transmembrane region" description="Helical" evidence="5">
    <location>
        <begin position="59"/>
        <end position="81"/>
    </location>
</feature>
<evidence type="ECO:0000259" key="6">
    <source>
        <dbReference type="Pfam" id="PF06271"/>
    </source>
</evidence>
<gene>
    <name evidence="7" type="ORF">S01H1_20461</name>
</gene>